<evidence type="ECO:0000256" key="2">
    <source>
        <dbReference type="ARBA" id="ARBA00010139"/>
    </source>
</evidence>
<evidence type="ECO:0000256" key="1">
    <source>
        <dbReference type="ARBA" id="ARBA00001974"/>
    </source>
</evidence>
<comment type="cofactor">
    <cofactor evidence="1">
        <name>FAD</name>
        <dbReference type="ChEBI" id="CHEBI:57692"/>
    </cofactor>
</comment>
<comment type="similarity">
    <text evidence="2">Belongs to the FAD-binding monooxygenase family.</text>
</comment>
<evidence type="ECO:0000256" key="4">
    <source>
        <dbReference type="ARBA" id="ARBA00022827"/>
    </source>
</evidence>
<dbReference type="InterPro" id="IPR051209">
    <property type="entry name" value="FAD-bind_Monooxygenase_sf"/>
</dbReference>
<protein>
    <recommendedName>
        <fullName evidence="7">FAD/NAD(P)-binding domain-containing protein</fullName>
    </recommendedName>
</protein>
<reference evidence="5 6" key="1">
    <citation type="journal article" date="2017" name="Biotechnol. Biofuels">
        <title>Differential beta-glucosidase expression as a function of carbon source availability in Talaromyces amestolkiae: a genomic and proteomic approach.</title>
        <authorList>
            <person name="de Eugenio L.I."/>
            <person name="Mendez-Liter J.A."/>
            <person name="Nieto-Dominguez M."/>
            <person name="Alonso L."/>
            <person name="Gil-Munoz J."/>
            <person name="Barriuso J."/>
            <person name="Prieto A."/>
            <person name="Martinez M.J."/>
        </authorList>
    </citation>
    <scope>NUCLEOTIDE SEQUENCE [LARGE SCALE GENOMIC DNA]</scope>
    <source>
        <strain evidence="5 6">CIB</strain>
    </source>
</reference>
<sequence>MTYCEKAPFTKVVIIGAGFSGLAMACQLQRKLGCKDFVIYDRSPAPGGAWWANKYPGCAVDIPAVFYSLSFAPNPNFSMVFPPQVEVLDYFNQVVRKFDVERHIVANMEWEGAYWQDSSGTWLVKLRDLMTGEIKYQECSILISAVGGLVNPNPFDVPGVAEFQGDIVHTARWKPDLSLSQKDVIVVGNGCSAAQLIPAIIGQAKSISQFIRTPQHYLQNDNLKVNDTWRLVFRHVPGALLLFRFLVFLYLESTAVRFRLNGGTKYRNQSAKGSKAYIRENAPEKYWPLLSPKYEIGCKRRVFDNSKYISCLQRDNFRLTDDPITELQSHAVVTKSGRRYPADVILLATGFSLTQYDVELVGRCGRTRSQHWEEYGYKEAYKTIAMSQFPNFFYVLGPNSGKGHTSTIYSIENYVDLICHVIRPVLRDQVSSVEVKVESERQYNENLHAAIGQTIFDNSCFSNSPTLGMGSHTNTHENALRNGDISGPKNSDCITHNNVNSGAAHLTEDISRSNTSMPTSLMQQKLASHPARTHQLLLSNLIFEKGIRRLLARIGAVYKANYILNYAKGTHVAQMDRPQHKIHIQVEETSFCICRTSGNHNLPTYADPGSSLKWVCGTSGIQTSRKYASAIDKAAFSPNIHTGHDLATNRNIGTFTEIPSIR</sequence>
<dbReference type="Proteomes" id="UP000249363">
    <property type="component" value="Unassembled WGS sequence"/>
</dbReference>
<evidence type="ECO:0000256" key="3">
    <source>
        <dbReference type="ARBA" id="ARBA00022630"/>
    </source>
</evidence>
<comment type="caution">
    <text evidence="5">The sequence shown here is derived from an EMBL/GenBank/DDBJ whole genome shotgun (WGS) entry which is preliminary data.</text>
</comment>
<evidence type="ECO:0000313" key="5">
    <source>
        <dbReference type="EMBL" id="RAO70178.1"/>
    </source>
</evidence>
<accession>A0A364L2Z5</accession>
<name>A0A364L2Z5_TALAM</name>
<dbReference type="EMBL" id="MIKG01000011">
    <property type="protein sequence ID" value="RAO70178.1"/>
    <property type="molecule type" value="Genomic_DNA"/>
</dbReference>
<evidence type="ECO:0000313" key="6">
    <source>
        <dbReference type="Proteomes" id="UP000249363"/>
    </source>
</evidence>
<dbReference type="PROSITE" id="PS51257">
    <property type="entry name" value="PROKAR_LIPOPROTEIN"/>
    <property type="match status" value="1"/>
</dbReference>
<dbReference type="InterPro" id="IPR036188">
    <property type="entry name" value="FAD/NAD-bd_sf"/>
</dbReference>
<dbReference type="RefSeq" id="XP_040734694.1">
    <property type="nucleotide sequence ID" value="XM_040878749.1"/>
</dbReference>
<dbReference type="PANTHER" id="PTHR42877">
    <property type="entry name" value="L-ORNITHINE N(5)-MONOOXYGENASE-RELATED"/>
    <property type="match status" value="1"/>
</dbReference>
<keyword evidence="3" id="KW-0285">Flavoprotein</keyword>
<evidence type="ECO:0008006" key="7">
    <source>
        <dbReference type="Google" id="ProtNLM"/>
    </source>
</evidence>
<keyword evidence="6" id="KW-1185">Reference proteome</keyword>
<dbReference type="Pfam" id="PF13450">
    <property type="entry name" value="NAD_binding_8"/>
    <property type="match status" value="1"/>
</dbReference>
<dbReference type="PANTHER" id="PTHR42877:SF5">
    <property type="entry name" value="L-ORNITHINE N(5)-MONOOXYGENASE-RELATED"/>
    <property type="match status" value="1"/>
</dbReference>
<proteinExistence type="inferred from homology"/>
<dbReference type="OrthoDB" id="74360at2759"/>
<dbReference type="SUPFAM" id="SSF51905">
    <property type="entry name" value="FAD/NAD(P)-binding domain"/>
    <property type="match status" value="1"/>
</dbReference>
<gene>
    <name evidence="5" type="ORF">BHQ10_006190</name>
</gene>
<dbReference type="AlphaFoldDB" id="A0A364L2Z5"/>
<dbReference type="GeneID" id="63795406"/>
<keyword evidence="4" id="KW-0274">FAD</keyword>
<dbReference type="Gene3D" id="3.50.50.60">
    <property type="entry name" value="FAD/NAD(P)-binding domain"/>
    <property type="match status" value="2"/>
</dbReference>
<organism evidence="5 6">
    <name type="scientific">Talaromyces amestolkiae</name>
    <dbReference type="NCBI Taxonomy" id="1196081"/>
    <lineage>
        <taxon>Eukaryota</taxon>
        <taxon>Fungi</taxon>
        <taxon>Dikarya</taxon>
        <taxon>Ascomycota</taxon>
        <taxon>Pezizomycotina</taxon>
        <taxon>Eurotiomycetes</taxon>
        <taxon>Eurotiomycetidae</taxon>
        <taxon>Eurotiales</taxon>
        <taxon>Trichocomaceae</taxon>
        <taxon>Talaromyces</taxon>
        <taxon>Talaromyces sect. Talaromyces</taxon>
    </lineage>
</organism>